<feature type="compositionally biased region" description="Pro residues" evidence="4">
    <location>
        <begin position="523"/>
        <end position="532"/>
    </location>
</feature>
<evidence type="ECO:0000256" key="3">
    <source>
        <dbReference type="ARBA" id="ARBA00022839"/>
    </source>
</evidence>
<keyword evidence="2" id="KW-0378">Hydrolase</keyword>
<feature type="compositionally biased region" description="Low complexity" evidence="4">
    <location>
        <begin position="699"/>
        <end position="727"/>
    </location>
</feature>
<feature type="compositionally biased region" description="Low complexity" evidence="4">
    <location>
        <begin position="539"/>
        <end position="555"/>
    </location>
</feature>
<dbReference type="InterPro" id="IPR013520">
    <property type="entry name" value="Ribonucl_H"/>
</dbReference>
<feature type="domain" description="Exonuclease" evidence="5">
    <location>
        <begin position="119"/>
        <end position="304"/>
    </location>
</feature>
<dbReference type="CDD" id="cd06127">
    <property type="entry name" value="DEDDh"/>
    <property type="match status" value="1"/>
</dbReference>
<organism evidence="6 7">
    <name type="scientific">Tetrabaena socialis</name>
    <dbReference type="NCBI Taxonomy" id="47790"/>
    <lineage>
        <taxon>Eukaryota</taxon>
        <taxon>Viridiplantae</taxon>
        <taxon>Chlorophyta</taxon>
        <taxon>core chlorophytes</taxon>
        <taxon>Chlorophyceae</taxon>
        <taxon>CS clade</taxon>
        <taxon>Chlamydomonadales</taxon>
        <taxon>Tetrabaenaceae</taxon>
        <taxon>Tetrabaena</taxon>
    </lineage>
</organism>
<gene>
    <name evidence="6" type="ORF">TSOC_007823</name>
</gene>
<evidence type="ECO:0000259" key="5">
    <source>
        <dbReference type="SMART" id="SM00479"/>
    </source>
</evidence>
<dbReference type="PANTHER" id="PTHR30231">
    <property type="entry name" value="DNA POLYMERASE III SUBUNIT EPSILON"/>
    <property type="match status" value="1"/>
</dbReference>
<dbReference type="EMBL" id="PGGS01000274">
    <property type="protein sequence ID" value="PNH05885.1"/>
    <property type="molecule type" value="Genomic_DNA"/>
</dbReference>
<evidence type="ECO:0000256" key="4">
    <source>
        <dbReference type="SAM" id="MobiDB-lite"/>
    </source>
</evidence>
<feature type="compositionally biased region" description="Low complexity" evidence="4">
    <location>
        <begin position="315"/>
        <end position="329"/>
    </location>
</feature>
<feature type="region of interest" description="Disordered" evidence="4">
    <location>
        <begin position="422"/>
        <end position="555"/>
    </location>
</feature>
<keyword evidence="1" id="KW-0540">Nuclease</keyword>
<dbReference type="Pfam" id="PF00929">
    <property type="entry name" value="RNase_T"/>
    <property type="match status" value="1"/>
</dbReference>
<comment type="caution">
    <text evidence="6">The sequence shown here is derived from an EMBL/GenBank/DDBJ whole genome shotgun (WGS) entry which is preliminary data.</text>
</comment>
<dbReference type="PANTHER" id="PTHR30231:SF4">
    <property type="entry name" value="PROTEIN NEN2"/>
    <property type="match status" value="1"/>
</dbReference>
<protein>
    <submittedName>
        <fullName evidence="6">DNA polymerase III PolC-type</fullName>
    </submittedName>
</protein>
<dbReference type="Gene3D" id="3.30.420.10">
    <property type="entry name" value="Ribonuclease H-like superfamily/Ribonuclease H"/>
    <property type="match status" value="1"/>
</dbReference>
<feature type="region of interest" description="Disordered" evidence="4">
    <location>
        <begin position="309"/>
        <end position="330"/>
    </location>
</feature>
<dbReference type="Proteomes" id="UP000236333">
    <property type="component" value="Unassembled WGS sequence"/>
</dbReference>
<feature type="region of interest" description="Disordered" evidence="4">
    <location>
        <begin position="1"/>
        <end position="26"/>
    </location>
</feature>
<evidence type="ECO:0000256" key="1">
    <source>
        <dbReference type="ARBA" id="ARBA00022722"/>
    </source>
</evidence>
<name>A0A2J8A046_9CHLO</name>
<reference evidence="6 7" key="1">
    <citation type="journal article" date="2017" name="Mol. Biol. Evol.">
        <title>The 4-celled Tetrabaena socialis nuclear genome reveals the essential components for genetic control of cell number at the origin of multicellularity in the volvocine lineage.</title>
        <authorList>
            <person name="Featherston J."/>
            <person name="Arakaki Y."/>
            <person name="Hanschen E.R."/>
            <person name="Ferris P.J."/>
            <person name="Michod R.E."/>
            <person name="Olson B.J.S.C."/>
            <person name="Nozaki H."/>
            <person name="Durand P.M."/>
        </authorList>
    </citation>
    <scope>NUCLEOTIDE SEQUENCE [LARGE SCALE GENOMIC DNA]</scope>
    <source>
        <strain evidence="6 7">NIES-571</strain>
    </source>
</reference>
<evidence type="ECO:0000256" key="2">
    <source>
        <dbReference type="ARBA" id="ARBA00022801"/>
    </source>
</evidence>
<feature type="region of interest" description="Disordered" evidence="4">
    <location>
        <begin position="694"/>
        <end position="727"/>
    </location>
</feature>
<feature type="compositionally biased region" description="Low complexity" evidence="4">
    <location>
        <begin position="9"/>
        <end position="19"/>
    </location>
</feature>
<dbReference type="SMART" id="SM00479">
    <property type="entry name" value="EXOIII"/>
    <property type="match status" value="1"/>
</dbReference>
<keyword evidence="3" id="KW-0269">Exonuclease</keyword>
<dbReference type="AlphaFoldDB" id="A0A2J8A046"/>
<dbReference type="InterPro" id="IPR036397">
    <property type="entry name" value="RNaseH_sf"/>
</dbReference>
<sequence length="828" mass="86140">MSGSGIGAGAAPAPAPASGLSGGARGVHSASGAGPEVFLLGADAPTRYTVAARPPGAAPPFSVFRLPGMSLAGPAGRQASAEELLAAVAAAEPDQMAVWGAVQELMPYLLSITRTGPLRGFAFDTETTGRNWRTDKVIELAVVDLATGDAFSSLINPVGRNRDVYLTPDIVRLTNITPAMLRPAPDTPSASLAFLCWLYQRCRAAGGVRPTFMGHNVKSFDRYFLARMLGVQGCLLPPSWCVVDSNSLASRWKVTEGAGEDFQNKQLQTLREMYGIPAQPAHRALPDTLVNVAVLAAMLRAHKYGAGGGAGGGALQQQQQRQEGPQQQAEDNRLVQQALNDGTLDFGPDPKDARDPKYDITQLLPWGGGAKVIGVRQVLVVLGSKESAEAAEAGGGKWEVADMLLLKTSRARSIAAGHLPVHHGPDFNSAPADVRQPQHVRHPDHESYELPQPLEPLPADPPKRSAKSRAQAAAEAKTLDEASPRVDVAPASASLPLPPSPARRGRRAVAAPENPDEAAAPAVAPPPSPPTPVRRRRAAAAADSDTAPADAPADAAADTAAAAGAAPAALPAEVAAAAQWMDFGNPRAYMGFRELQEQYSAAGSEWVVRGQLRIRPMLGAKFELASPDVFPAAAYAPEVDRVTAVYRACTPLAATDVAVAAAAVVEAMEQGEIGLPDPLPACAQRELLAVLTGPGPRVTASSSSAGGTNTSTSTGSSTSGINPSSGGAATAVAEVAVPSLLSSYGILHRPTVRHLTPCRVRPGGPPGEAAEAEAEAEGQQQGRKQEALAGQQALPPTLNVYQLAGRVVAFTELFFTQLRLQQARKAHR</sequence>
<dbReference type="GO" id="GO:0003676">
    <property type="term" value="F:nucleic acid binding"/>
    <property type="evidence" value="ECO:0007669"/>
    <property type="project" value="InterPro"/>
</dbReference>
<dbReference type="OrthoDB" id="416741at2759"/>
<dbReference type="InterPro" id="IPR012337">
    <property type="entry name" value="RNaseH-like_sf"/>
</dbReference>
<accession>A0A2J8A046</accession>
<dbReference type="SUPFAM" id="SSF53098">
    <property type="entry name" value="Ribonuclease H-like"/>
    <property type="match status" value="1"/>
</dbReference>
<evidence type="ECO:0000313" key="6">
    <source>
        <dbReference type="EMBL" id="PNH05885.1"/>
    </source>
</evidence>
<dbReference type="GO" id="GO:0008408">
    <property type="term" value="F:3'-5' exonuclease activity"/>
    <property type="evidence" value="ECO:0007669"/>
    <property type="project" value="TreeGrafter"/>
</dbReference>
<proteinExistence type="predicted"/>
<keyword evidence="7" id="KW-1185">Reference proteome</keyword>
<feature type="compositionally biased region" description="Low complexity" evidence="4">
    <location>
        <begin position="508"/>
        <end position="522"/>
    </location>
</feature>
<evidence type="ECO:0000313" key="7">
    <source>
        <dbReference type="Proteomes" id="UP000236333"/>
    </source>
</evidence>